<evidence type="ECO:0000256" key="4">
    <source>
        <dbReference type="ARBA" id="ARBA00022525"/>
    </source>
</evidence>
<reference evidence="13 14" key="1">
    <citation type="submission" date="2019-02" db="EMBL/GenBank/DDBJ databases">
        <title>Arundinibacter roseus gen. nov., sp. nov., a new member of the family Cytophagaceae.</title>
        <authorList>
            <person name="Szuroczki S."/>
            <person name="Khayer B."/>
            <person name="Sproer C."/>
            <person name="Toumi M."/>
            <person name="Szabo A."/>
            <person name="Felfoldi T."/>
            <person name="Schumann P."/>
            <person name="Toth E."/>
        </authorList>
    </citation>
    <scope>NUCLEOTIDE SEQUENCE [LARGE SCALE GENOMIC DNA]</scope>
    <source>
        <strain evidence="13 14">DMA-k-7a</strain>
    </source>
</reference>
<proteinExistence type="inferred from homology"/>
<dbReference type="Pfam" id="PF20773">
    <property type="entry name" value="InhA-like_MAM"/>
    <property type="match status" value="1"/>
</dbReference>
<organism evidence="13 14">
    <name type="scientific">Arundinibacter roseus</name>
    <dbReference type="NCBI Taxonomy" id="2070510"/>
    <lineage>
        <taxon>Bacteria</taxon>
        <taxon>Pseudomonadati</taxon>
        <taxon>Bacteroidota</taxon>
        <taxon>Cytophagia</taxon>
        <taxon>Cytophagales</taxon>
        <taxon>Spirosomataceae</taxon>
        <taxon>Arundinibacter</taxon>
    </lineage>
</organism>
<evidence type="ECO:0000256" key="6">
    <source>
        <dbReference type="ARBA" id="ARBA00022723"/>
    </source>
</evidence>
<dbReference type="Gene3D" id="2.60.120.260">
    <property type="entry name" value="Galactose-binding domain-like"/>
    <property type="match status" value="1"/>
</dbReference>
<dbReference type="SUPFAM" id="SSF55486">
    <property type="entry name" value="Metalloproteases ('zincins'), catalytic domain"/>
    <property type="match status" value="1"/>
</dbReference>
<evidence type="ECO:0000313" key="13">
    <source>
        <dbReference type="EMBL" id="TDB68969.1"/>
    </source>
</evidence>
<dbReference type="InterPro" id="IPR001842">
    <property type="entry name" value="Peptidase_M36"/>
</dbReference>
<comment type="subcellular location">
    <subcellularLocation>
        <location evidence="2">Secreted</location>
    </subcellularLocation>
</comment>
<dbReference type="PANTHER" id="PTHR33478">
    <property type="entry name" value="EXTRACELLULAR METALLOPROTEINASE MEP"/>
    <property type="match status" value="1"/>
</dbReference>
<keyword evidence="5" id="KW-0645">Protease</keyword>
<evidence type="ECO:0000256" key="9">
    <source>
        <dbReference type="ARBA" id="ARBA00023049"/>
    </source>
</evidence>
<dbReference type="Proteomes" id="UP000295706">
    <property type="component" value="Unassembled WGS sequence"/>
</dbReference>
<comment type="similarity">
    <text evidence="3">Belongs to the peptidase M36 family.</text>
</comment>
<evidence type="ECO:0000256" key="10">
    <source>
        <dbReference type="ARBA" id="ARBA00023145"/>
    </source>
</evidence>
<dbReference type="RefSeq" id="WP_132113598.1">
    <property type="nucleotide sequence ID" value="NZ_SMJU01000001.1"/>
</dbReference>
<dbReference type="GO" id="GO:0005615">
    <property type="term" value="C:extracellular space"/>
    <property type="evidence" value="ECO:0007669"/>
    <property type="project" value="InterPro"/>
</dbReference>
<dbReference type="PRINTS" id="PR00999">
    <property type="entry name" value="FUNGALYSIN"/>
</dbReference>
<dbReference type="Pfam" id="PF01345">
    <property type="entry name" value="DUF11"/>
    <property type="match status" value="1"/>
</dbReference>
<dbReference type="AlphaFoldDB" id="A0A4R4KQR3"/>
<dbReference type="InterPro" id="IPR050371">
    <property type="entry name" value="Fungal_virulence_M36"/>
</dbReference>
<evidence type="ECO:0000256" key="5">
    <source>
        <dbReference type="ARBA" id="ARBA00022670"/>
    </source>
</evidence>
<evidence type="ECO:0000256" key="7">
    <source>
        <dbReference type="ARBA" id="ARBA00022801"/>
    </source>
</evidence>
<feature type="signal peptide" evidence="11">
    <location>
        <begin position="1"/>
        <end position="22"/>
    </location>
</feature>
<protein>
    <recommendedName>
        <fullName evidence="12">DUF11 domain-containing protein</fullName>
    </recommendedName>
</protein>
<dbReference type="OrthoDB" id="5377264at2"/>
<keyword evidence="4" id="KW-0964">Secreted</keyword>
<comment type="cofactor">
    <cofactor evidence="1">
        <name>Zn(2+)</name>
        <dbReference type="ChEBI" id="CHEBI:29105"/>
    </cofactor>
</comment>
<keyword evidence="7" id="KW-0378">Hydrolase</keyword>
<evidence type="ECO:0000256" key="3">
    <source>
        <dbReference type="ARBA" id="ARBA00006006"/>
    </source>
</evidence>
<keyword evidence="8" id="KW-0862">Zinc</keyword>
<dbReference type="Gene3D" id="3.10.170.10">
    <property type="match status" value="1"/>
</dbReference>
<evidence type="ECO:0000256" key="2">
    <source>
        <dbReference type="ARBA" id="ARBA00004613"/>
    </source>
</evidence>
<dbReference type="Gene3D" id="1.10.390.10">
    <property type="entry name" value="Neutral Protease Domain 2"/>
    <property type="match status" value="1"/>
</dbReference>
<accession>A0A4R4KQR3</accession>
<dbReference type="PANTHER" id="PTHR33478:SF1">
    <property type="entry name" value="EXTRACELLULAR METALLOPROTEINASE MEP"/>
    <property type="match status" value="1"/>
</dbReference>
<dbReference type="InterPro" id="IPR001434">
    <property type="entry name" value="OmcB-like_DUF11"/>
</dbReference>
<evidence type="ECO:0000313" key="14">
    <source>
        <dbReference type="Proteomes" id="UP000295706"/>
    </source>
</evidence>
<dbReference type="InterPro" id="IPR027268">
    <property type="entry name" value="Peptidase_M4/M1_CTD_sf"/>
</dbReference>
<dbReference type="InterPro" id="IPR047589">
    <property type="entry name" value="DUF11_rpt"/>
</dbReference>
<dbReference type="NCBIfam" id="TIGR01451">
    <property type="entry name" value="B_ant_repeat"/>
    <property type="match status" value="1"/>
</dbReference>
<feature type="domain" description="DUF11" evidence="12">
    <location>
        <begin position="653"/>
        <end position="730"/>
    </location>
</feature>
<evidence type="ECO:0000256" key="8">
    <source>
        <dbReference type="ARBA" id="ARBA00022833"/>
    </source>
</evidence>
<keyword evidence="14" id="KW-1185">Reference proteome</keyword>
<feature type="chain" id="PRO_5020568831" description="DUF11 domain-containing protein" evidence="11">
    <location>
        <begin position="23"/>
        <end position="1004"/>
    </location>
</feature>
<keyword evidence="9" id="KW-0482">Metalloprotease</keyword>
<dbReference type="GO" id="GO:0006508">
    <property type="term" value="P:proteolysis"/>
    <property type="evidence" value="ECO:0007669"/>
    <property type="project" value="UniProtKB-KW"/>
</dbReference>
<comment type="caution">
    <text evidence="13">The sequence shown here is derived from an EMBL/GenBank/DDBJ whole genome shotgun (WGS) entry which is preliminary data.</text>
</comment>
<keyword evidence="6" id="KW-0479">Metal-binding</keyword>
<dbReference type="Pfam" id="PF02128">
    <property type="entry name" value="Peptidase_M36"/>
    <property type="match status" value="1"/>
</dbReference>
<dbReference type="CDD" id="cd09596">
    <property type="entry name" value="M36"/>
    <property type="match status" value="1"/>
</dbReference>
<dbReference type="EMBL" id="SMJU01000001">
    <property type="protein sequence ID" value="TDB68969.1"/>
    <property type="molecule type" value="Genomic_DNA"/>
</dbReference>
<dbReference type="GO" id="GO:0004222">
    <property type="term" value="F:metalloendopeptidase activity"/>
    <property type="evidence" value="ECO:0007669"/>
    <property type="project" value="InterPro"/>
</dbReference>
<dbReference type="GO" id="GO:0008270">
    <property type="term" value="F:zinc ion binding"/>
    <property type="evidence" value="ECO:0007669"/>
    <property type="project" value="InterPro"/>
</dbReference>
<evidence type="ECO:0000256" key="11">
    <source>
        <dbReference type="SAM" id="SignalP"/>
    </source>
</evidence>
<keyword evidence="10" id="KW-0865">Zymogen</keyword>
<evidence type="ECO:0000259" key="12">
    <source>
        <dbReference type="Pfam" id="PF01345"/>
    </source>
</evidence>
<name>A0A4R4KQR3_9BACT</name>
<evidence type="ECO:0000256" key="1">
    <source>
        <dbReference type="ARBA" id="ARBA00001947"/>
    </source>
</evidence>
<sequence>MIKTLVLILSLSIIFIAGQAQDYKKEALALLRKNQADTQLRSLKNIQITDAFPNQTSGTFIVYVQQVKEDIPVANAIRTLVFKDQKLISQSGDFVQRFASKGVKKAHQIPAESAVNQAIKHLGLSKALRASPVGSDTLANGQQITFAANAISQKPIPAQLLWVKDSSGVAVLSWEVGISPLSSDDHWLVRVEVSSGRIVNKVNLTVYCQWVTPHSHLPDVGHQADGSHSFHSPNPVVLQPSAAVDSVIYRVIPFPNESPSHLNGAFAEVVNPWQLAGAGHPAVTLNWHNDGTTEYSYTRGNNVYAYEDRDANNLPGLAATSSTSLPNLTFTSVFDENTAPTAATNQQAAITNLFYWNNIIHDVMYRYGFDELRGNFQNNNLGRGGAGGDYVLADAQDGSGANNANFSTPPDGSRPRMQMYLFDPPSGSSIQRDGDFDNGIIVHEYGHGISTRLTGGPSQVTCLSNAEQMGEGWSDYYALMFTTNWANALLSQGADLRPIGTYALAQPATGSGIRTYPYTTNMNVNPMTYAYVANSSSVHYIGSVWCTMIWDMTWEIIQQTGQISPNLYEAESPGGNTIAMRLVTEALKIQPCSPGFVDARNAILLADTLLFNGAYSCAIWRAFARRGLGAGASQGNSDSYTDQVAAFDTPFAQITKTANVSSARENGEFSYTLTVTCSCEAFSNYVIRDTIPSTLTYLSGGVYDSLTREVTFGPVSLNPGQQAFYFLEVKNNMPYDKVIHLTSDGSTLAPFTTSTLSGINAWGVSTNRFRSTGSSLRVLNTGLVSTVALTSPAYTLGTGISMLSFWHFIDLEDGYDGGVVEISTDNGNNWMDLQPYIIQNGYNYMLSSDYANYLGGRPAFSGYVPFFVNTLIDLSSFINQTIRIRFLFGEDESFGYEGWYLDDIELKSETSLINNAYLMNGAAVAGIGRNILPILPPQNILSVSSGTWTDPTIWSCGCVPQFTDSVTINPGHTIQINRINARVKEIMYNEGTVEMINSGSLQLN</sequence>
<keyword evidence="11" id="KW-0732">Signal</keyword>
<gene>
    <name evidence="13" type="ORF">EZE20_01115</name>
</gene>